<sequence length="103" mass="11602">MATPLAGGLNLPHICGHSCNVVHEFGNMYRCVSSGLMHICDKGCNQRLWHDRYTTICRISKKLHPPFEEDAMNEEPTARKRIGDDSGELNASWKRRAHPPVSC</sequence>
<feature type="region of interest" description="Disordered" evidence="1">
    <location>
        <begin position="68"/>
        <end position="103"/>
    </location>
</feature>
<reference evidence="2 3" key="1">
    <citation type="journal article" date="2023" name="Commun. Biol.">
        <title>Reorganization of the ancestral sex-determining regions during the evolution of trioecy in Pleodorina starrii.</title>
        <authorList>
            <person name="Takahashi K."/>
            <person name="Suzuki S."/>
            <person name="Kawai-Toyooka H."/>
            <person name="Yamamoto K."/>
            <person name="Hamaji T."/>
            <person name="Ootsuki R."/>
            <person name="Yamaguchi H."/>
            <person name="Kawachi M."/>
            <person name="Higashiyama T."/>
            <person name="Nozaki H."/>
        </authorList>
    </citation>
    <scope>NUCLEOTIDE SEQUENCE [LARGE SCALE GENOMIC DNA]</scope>
    <source>
        <strain evidence="2 3">NIES-4479</strain>
    </source>
</reference>
<evidence type="ECO:0000313" key="2">
    <source>
        <dbReference type="EMBL" id="GLC53299.1"/>
    </source>
</evidence>
<dbReference type="AlphaFoldDB" id="A0A9W6BJJ1"/>
<organism evidence="2 3">
    <name type="scientific">Pleodorina starrii</name>
    <dbReference type="NCBI Taxonomy" id="330485"/>
    <lineage>
        <taxon>Eukaryota</taxon>
        <taxon>Viridiplantae</taxon>
        <taxon>Chlorophyta</taxon>
        <taxon>core chlorophytes</taxon>
        <taxon>Chlorophyceae</taxon>
        <taxon>CS clade</taxon>
        <taxon>Chlamydomonadales</taxon>
        <taxon>Volvocaceae</taxon>
        <taxon>Pleodorina</taxon>
    </lineage>
</organism>
<evidence type="ECO:0000256" key="1">
    <source>
        <dbReference type="SAM" id="MobiDB-lite"/>
    </source>
</evidence>
<dbReference type="Proteomes" id="UP001165080">
    <property type="component" value="Unassembled WGS sequence"/>
</dbReference>
<dbReference type="EMBL" id="BRXU01000007">
    <property type="protein sequence ID" value="GLC53299.1"/>
    <property type="molecule type" value="Genomic_DNA"/>
</dbReference>
<keyword evidence="3" id="KW-1185">Reference proteome</keyword>
<name>A0A9W6BJJ1_9CHLO</name>
<comment type="caution">
    <text evidence="2">The sequence shown here is derived from an EMBL/GenBank/DDBJ whole genome shotgun (WGS) entry which is preliminary data.</text>
</comment>
<feature type="compositionally biased region" description="Basic residues" evidence="1">
    <location>
        <begin position="93"/>
        <end position="103"/>
    </location>
</feature>
<protein>
    <submittedName>
        <fullName evidence="2">Uncharacterized protein</fullName>
    </submittedName>
</protein>
<accession>A0A9W6BJJ1</accession>
<evidence type="ECO:0000313" key="3">
    <source>
        <dbReference type="Proteomes" id="UP001165080"/>
    </source>
</evidence>
<dbReference type="PANTHER" id="PTHR36372">
    <property type="entry name" value="EXPRESSED PROTEIN"/>
    <property type="match status" value="1"/>
</dbReference>
<dbReference type="OrthoDB" id="1839884at2759"/>
<gene>
    <name evidence="2" type="primary">PLEST002284</name>
    <name evidence="2" type="ORF">PLESTB_000729700</name>
</gene>
<proteinExistence type="predicted"/>